<dbReference type="NCBIfam" id="TIGR02824">
    <property type="entry name" value="quinone_pig3"/>
    <property type="match status" value="1"/>
</dbReference>
<dbReference type="SMART" id="SM00829">
    <property type="entry name" value="PKS_ER"/>
    <property type="match status" value="1"/>
</dbReference>
<reference evidence="4 5" key="1">
    <citation type="submission" date="2016-10" db="EMBL/GenBank/DDBJ databases">
        <authorList>
            <person name="de Groot N.N."/>
        </authorList>
    </citation>
    <scope>NUCLEOTIDE SEQUENCE [LARGE SCALE GENOMIC DNA]</scope>
    <source>
        <strain evidence="5">P4-7,KCTC 19426,CECT 7604</strain>
    </source>
</reference>
<evidence type="ECO:0000313" key="5">
    <source>
        <dbReference type="Proteomes" id="UP000198741"/>
    </source>
</evidence>
<organism evidence="4 5">
    <name type="scientific">Nakamurella panacisegetis</name>
    <dbReference type="NCBI Taxonomy" id="1090615"/>
    <lineage>
        <taxon>Bacteria</taxon>
        <taxon>Bacillati</taxon>
        <taxon>Actinomycetota</taxon>
        <taxon>Actinomycetes</taxon>
        <taxon>Nakamurellales</taxon>
        <taxon>Nakamurellaceae</taxon>
        <taxon>Nakamurella</taxon>
    </lineage>
</organism>
<dbReference type="PANTHER" id="PTHR48106">
    <property type="entry name" value="QUINONE OXIDOREDUCTASE PIG3-RELATED"/>
    <property type="match status" value="1"/>
</dbReference>
<dbReference type="Pfam" id="PF08240">
    <property type="entry name" value="ADH_N"/>
    <property type="match status" value="1"/>
</dbReference>
<dbReference type="SUPFAM" id="SSF50129">
    <property type="entry name" value="GroES-like"/>
    <property type="match status" value="1"/>
</dbReference>
<keyword evidence="2" id="KW-0560">Oxidoreductase</keyword>
<dbReference type="InterPro" id="IPR013149">
    <property type="entry name" value="ADH-like_C"/>
</dbReference>
<dbReference type="AlphaFoldDB" id="A0A1H0K313"/>
<accession>A0A1H0K313</accession>
<evidence type="ECO:0000313" key="4">
    <source>
        <dbReference type="EMBL" id="SDO50133.1"/>
    </source>
</evidence>
<dbReference type="CDD" id="cd05276">
    <property type="entry name" value="p53_inducible_oxidoreductase"/>
    <property type="match status" value="1"/>
</dbReference>
<gene>
    <name evidence="4" type="ORF">SAMN04515671_1139</name>
</gene>
<dbReference type="GO" id="GO:0070402">
    <property type="term" value="F:NADPH binding"/>
    <property type="evidence" value="ECO:0007669"/>
    <property type="project" value="TreeGrafter"/>
</dbReference>
<evidence type="ECO:0000256" key="2">
    <source>
        <dbReference type="ARBA" id="ARBA00023002"/>
    </source>
</evidence>
<dbReference type="Gene3D" id="3.40.50.720">
    <property type="entry name" value="NAD(P)-binding Rossmann-like Domain"/>
    <property type="match status" value="1"/>
</dbReference>
<dbReference type="InterPro" id="IPR013154">
    <property type="entry name" value="ADH-like_N"/>
</dbReference>
<dbReference type="OrthoDB" id="9780520at2"/>
<dbReference type="Proteomes" id="UP000198741">
    <property type="component" value="Chromosome I"/>
</dbReference>
<dbReference type="EMBL" id="LT629710">
    <property type="protein sequence ID" value="SDO50133.1"/>
    <property type="molecule type" value="Genomic_DNA"/>
</dbReference>
<dbReference type="STRING" id="1090615.SAMN04515671_1139"/>
<keyword evidence="1" id="KW-0521">NADP</keyword>
<dbReference type="Pfam" id="PF00107">
    <property type="entry name" value="ADH_zinc_N"/>
    <property type="match status" value="1"/>
</dbReference>
<dbReference type="PANTHER" id="PTHR48106:SF8">
    <property type="entry name" value="OS02G0805600 PROTEIN"/>
    <property type="match status" value="1"/>
</dbReference>
<dbReference type="InterPro" id="IPR020843">
    <property type="entry name" value="ER"/>
</dbReference>
<dbReference type="InterPro" id="IPR014189">
    <property type="entry name" value="Quinone_OxRdtase_PIG3"/>
</dbReference>
<dbReference type="Gene3D" id="3.90.180.10">
    <property type="entry name" value="Medium-chain alcohol dehydrogenases, catalytic domain"/>
    <property type="match status" value="1"/>
</dbReference>
<dbReference type="SUPFAM" id="SSF51735">
    <property type="entry name" value="NAD(P)-binding Rossmann-fold domains"/>
    <property type="match status" value="1"/>
</dbReference>
<dbReference type="RefSeq" id="WP_090474992.1">
    <property type="nucleotide sequence ID" value="NZ_LT629710.1"/>
</dbReference>
<evidence type="ECO:0000256" key="1">
    <source>
        <dbReference type="ARBA" id="ARBA00022857"/>
    </source>
</evidence>
<dbReference type="InterPro" id="IPR011032">
    <property type="entry name" value="GroES-like_sf"/>
</dbReference>
<proteinExistence type="predicted"/>
<dbReference type="GO" id="GO:0016651">
    <property type="term" value="F:oxidoreductase activity, acting on NAD(P)H"/>
    <property type="evidence" value="ECO:0007669"/>
    <property type="project" value="TreeGrafter"/>
</dbReference>
<keyword evidence="5" id="KW-1185">Reference proteome</keyword>
<evidence type="ECO:0000259" key="3">
    <source>
        <dbReference type="SMART" id="SM00829"/>
    </source>
</evidence>
<sequence length="330" mass="33505">MLAITQDSFGGPELLHLTEVPDPEIGPDDVLIQTAACAVNRADLLQRQGHYPPPAGASPILGLECSGTIVAIGSAVTSWAVGDQVCALLSGGGYAELVAVPAPQVLPRPTGVALVDAAGLPEVTCTVWSNLIMRAGLRAGQTLLVQGGTSGIGTMAIQVGKAAGATVIVTGSREAGLRRCRELGADVTVNYSSEDFVEAVAAATDGAGADVILDVVGAKYLQRNISALALDGSLVIIGMQGGAKSELDIGALMARRGAVIATALRSRAVTGHGSKGEIVTAVTDHLWPLISAGTVRPVIDVVLPLAEAAQAHRRMAEGGHVGKIVLSVSR</sequence>
<dbReference type="InterPro" id="IPR036291">
    <property type="entry name" value="NAD(P)-bd_dom_sf"/>
</dbReference>
<feature type="domain" description="Enoyl reductase (ER)" evidence="3">
    <location>
        <begin position="10"/>
        <end position="326"/>
    </location>
</feature>
<protein>
    <submittedName>
        <fullName evidence="4">Putative NAD(P)H quinone oxidoreductase, PIG3 family</fullName>
    </submittedName>
</protein>
<name>A0A1H0K313_9ACTN</name>